<comment type="caution">
    <text evidence="4">The sequence shown here is derived from an EMBL/GenBank/DDBJ whole genome shotgun (WGS) entry which is preliminary data.</text>
</comment>
<dbReference type="Proteomes" id="UP001596312">
    <property type="component" value="Unassembled WGS sequence"/>
</dbReference>
<protein>
    <recommendedName>
        <fullName evidence="2">DUF7344 domain-containing protein</fullName>
    </recommendedName>
</protein>
<evidence type="ECO:0000313" key="4">
    <source>
        <dbReference type="EMBL" id="MFC6907288.1"/>
    </source>
</evidence>
<organism evidence="4 5">
    <name type="scientific">Halalkalicoccus tibetensis</name>
    <dbReference type="NCBI Taxonomy" id="175632"/>
    <lineage>
        <taxon>Archaea</taxon>
        <taxon>Methanobacteriati</taxon>
        <taxon>Methanobacteriota</taxon>
        <taxon>Stenosarchaea group</taxon>
        <taxon>Halobacteria</taxon>
        <taxon>Halobacteriales</taxon>
        <taxon>Halococcaceae</taxon>
        <taxon>Halalkalicoccus</taxon>
    </lineage>
</organism>
<keyword evidence="1" id="KW-0472">Membrane</keyword>
<evidence type="ECO:0000313" key="3">
    <source>
        <dbReference type="EMBL" id="MFC6907237.1"/>
    </source>
</evidence>
<proteinExistence type="predicted"/>
<dbReference type="EMBL" id="JBHSXQ010000014">
    <property type="protein sequence ID" value="MFC6907237.1"/>
    <property type="molecule type" value="Genomic_DNA"/>
</dbReference>
<dbReference type="AlphaFoldDB" id="A0ABD5V7I9"/>
<name>A0ABD5V7I9_9EURY</name>
<keyword evidence="1" id="KW-1133">Transmembrane helix</keyword>
<reference evidence="5" key="2">
    <citation type="journal article" date="2019" name="Int. J. Syst. Evol. Microbiol.">
        <title>The Global Catalogue of Microorganisms (GCM) 10K type strain sequencing project: providing services to taxonomists for standard genome sequencing and annotation.</title>
        <authorList>
            <consortium name="The Broad Institute Genomics Platform"/>
            <consortium name="The Broad Institute Genome Sequencing Center for Infectious Disease"/>
            <person name="Wu L."/>
            <person name="Ma J."/>
        </authorList>
    </citation>
    <scope>NUCLEOTIDE SEQUENCE [LARGE SCALE GENOMIC DNA]</scope>
    <source>
        <strain evidence="5">CGMCC 1.3240</strain>
    </source>
</reference>
<reference evidence="4" key="3">
    <citation type="submission" date="2024-09" db="EMBL/GenBank/DDBJ databases">
        <authorList>
            <person name="Sun Q."/>
        </authorList>
    </citation>
    <scope>NUCLEOTIDE SEQUENCE</scope>
    <source>
        <strain evidence="4">CGMCC 1.15793</strain>
    </source>
</reference>
<sequence length="153" mass="17218">MIEICEQSVEPVSLSDLAQEIAATEQEKEVAELTGKERKRIYTSLQQVHLPMMARANVIEYDGRTVELTEDGSDITIYMDIVPSGTVSWAVYYFGLSVISTITLIGVYFDVYPPQLPDIIWAVLITAVFGSSSIVHLYVIKQFSMGWFPVQFK</sequence>
<dbReference type="EMBL" id="JBHSXQ010000015">
    <property type="protein sequence ID" value="MFC6907288.1"/>
    <property type="molecule type" value="Genomic_DNA"/>
</dbReference>
<feature type="transmembrane region" description="Helical" evidence="1">
    <location>
        <begin position="119"/>
        <end position="139"/>
    </location>
</feature>
<evidence type="ECO:0000256" key="1">
    <source>
        <dbReference type="SAM" id="Phobius"/>
    </source>
</evidence>
<evidence type="ECO:0000313" key="5">
    <source>
        <dbReference type="Proteomes" id="UP001596312"/>
    </source>
</evidence>
<dbReference type="InterPro" id="IPR055768">
    <property type="entry name" value="DUF7344"/>
</dbReference>
<feature type="domain" description="DUF7344" evidence="2">
    <location>
        <begin position="4"/>
        <end position="65"/>
    </location>
</feature>
<accession>A0ABD5V7I9</accession>
<gene>
    <name evidence="3" type="ORF">ACFQGH_18835</name>
    <name evidence="4" type="ORF">ACFQGH_19090</name>
</gene>
<reference evidence="4" key="1">
    <citation type="journal article" date="2014" name="Int. J. Syst. Evol. Microbiol.">
        <title>Complete genome sequence of Corynebacterium casei LMG S-19264T (=DSM 44701T), isolated from a smear-ripened cheese.</title>
        <authorList>
            <consortium name="US DOE Joint Genome Institute (JGI-PGF)"/>
            <person name="Walter F."/>
            <person name="Albersmeier A."/>
            <person name="Kalinowski J."/>
            <person name="Ruckert C."/>
        </authorList>
    </citation>
    <scope>NUCLEOTIDE SEQUENCE [LARGE SCALE GENOMIC DNA]</scope>
    <source>
        <strain evidence="4">CGMCC 1.15793</strain>
    </source>
</reference>
<dbReference type="Pfam" id="PF24035">
    <property type="entry name" value="DUF7344"/>
    <property type="match status" value="1"/>
</dbReference>
<keyword evidence="1" id="KW-0812">Transmembrane</keyword>
<keyword evidence="5" id="KW-1185">Reference proteome</keyword>
<evidence type="ECO:0000259" key="2">
    <source>
        <dbReference type="Pfam" id="PF24035"/>
    </source>
</evidence>
<feature type="transmembrane region" description="Helical" evidence="1">
    <location>
        <begin position="89"/>
        <end position="107"/>
    </location>
</feature>